<evidence type="ECO:0000256" key="1">
    <source>
        <dbReference type="SAM" id="MobiDB-lite"/>
    </source>
</evidence>
<accession>A0A5S6R2J7</accession>
<evidence type="ECO:0000313" key="2">
    <source>
        <dbReference type="Proteomes" id="UP000046395"/>
    </source>
</evidence>
<dbReference type="AlphaFoldDB" id="A0A5S6R2J7"/>
<reference evidence="3" key="1">
    <citation type="submission" date="2019-12" db="UniProtKB">
        <authorList>
            <consortium name="WormBaseParasite"/>
        </authorList>
    </citation>
    <scope>IDENTIFICATION</scope>
</reference>
<name>A0A5S6R2J7_TRIMR</name>
<organism evidence="2 3">
    <name type="scientific">Trichuris muris</name>
    <name type="common">Mouse whipworm</name>
    <dbReference type="NCBI Taxonomy" id="70415"/>
    <lineage>
        <taxon>Eukaryota</taxon>
        <taxon>Metazoa</taxon>
        <taxon>Ecdysozoa</taxon>
        <taxon>Nematoda</taxon>
        <taxon>Enoplea</taxon>
        <taxon>Dorylaimia</taxon>
        <taxon>Trichinellida</taxon>
        <taxon>Trichuridae</taxon>
        <taxon>Trichuris</taxon>
    </lineage>
</organism>
<keyword evidence="2" id="KW-1185">Reference proteome</keyword>
<dbReference type="WBParaSite" id="TMUE_3000013534.1">
    <property type="protein sequence ID" value="TMUE_3000013534.1"/>
    <property type="gene ID" value="WBGene00301969"/>
</dbReference>
<evidence type="ECO:0000313" key="3">
    <source>
        <dbReference type="WBParaSite" id="TMUE_3000013534.1"/>
    </source>
</evidence>
<dbReference type="Proteomes" id="UP000046395">
    <property type="component" value="Unassembled WGS sequence"/>
</dbReference>
<proteinExistence type="predicted"/>
<protein>
    <submittedName>
        <fullName evidence="3">Uncharacterized protein</fullName>
    </submittedName>
</protein>
<feature type="region of interest" description="Disordered" evidence="1">
    <location>
        <begin position="1"/>
        <end position="41"/>
    </location>
</feature>
<sequence>MVELSKSAAQVSPRAGKGSHPTDGTSLAHVGASDWSTSAPSLRHPSLGIVSRADTVPLAAPQGPAAHAVSLICTSPSHDVASRIPSSRRPPALKCVSTAFTYFSVSLQWSAALGPKVAPPTVDRRLTDEPQSQGVYANLRMPPQHIPDVAGRLAPYF</sequence>